<accession>A0ABM9GMM7</accession>
<name>A0ABM9GMM7_9GAMM</name>
<reference evidence="1 2" key="1">
    <citation type="submission" date="2022-07" db="EMBL/GenBank/DDBJ databases">
        <authorList>
            <person name="Criscuolo A."/>
        </authorList>
    </citation>
    <scope>NUCLEOTIDE SEQUENCE [LARGE SCALE GENOMIC DNA]</scope>
    <source>
        <strain evidence="2">CIP 111951</strain>
    </source>
</reference>
<evidence type="ECO:0000313" key="1">
    <source>
        <dbReference type="EMBL" id="CAH9067200.1"/>
    </source>
</evidence>
<proteinExistence type="predicted"/>
<dbReference type="EMBL" id="CAMAPD010000024">
    <property type="protein sequence ID" value="CAH9067200.1"/>
    <property type="molecule type" value="Genomic_DNA"/>
</dbReference>
<dbReference type="Proteomes" id="UP001152485">
    <property type="component" value="Unassembled WGS sequence"/>
</dbReference>
<protein>
    <submittedName>
        <fullName evidence="1">Uncharacterized protein</fullName>
    </submittedName>
</protein>
<comment type="caution">
    <text evidence="1">The sequence shown here is derived from an EMBL/GenBank/DDBJ whole genome shotgun (WGS) entry which is preliminary data.</text>
</comment>
<organism evidence="1 2">
    <name type="scientific">Pseudoalteromonas holothuriae</name>
    <dbReference type="NCBI Taxonomy" id="2963714"/>
    <lineage>
        <taxon>Bacteria</taxon>
        <taxon>Pseudomonadati</taxon>
        <taxon>Pseudomonadota</taxon>
        <taxon>Gammaproteobacteria</taxon>
        <taxon>Alteromonadales</taxon>
        <taxon>Pseudoalteromonadaceae</taxon>
        <taxon>Pseudoalteromonas</taxon>
    </lineage>
</organism>
<gene>
    <name evidence="1" type="ORF">PSECIP111951_03728</name>
</gene>
<sequence>MDMFGQEDYLEADFIHYAGKGYAKNNRRRDVQFLRDFAKLYSGIVHNKEIAQLQTNAWERFLDTIYKKYPFPNWLIKLCSEPFVPR</sequence>
<evidence type="ECO:0000313" key="2">
    <source>
        <dbReference type="Proteomes" id="UP001152485"/>
    </source>
</evidence>